<organism evidence="5 6">
    <name type="scientific">Tsuneonella suprasediminis</name>
    <dbReference type="NCBI Taxonomy" id="2306996"/>
    <lineage>
        <taxon>Bacteria</taxon>
        <taxon>Pseudomonadati</taxon>
        <taxon>Pseudomonadota</taxon>
        <taxon>Alphaproteobacteria</taxon>
        <taxon>Sphingomonadales</taxon>
        <taxon>Erythrobacteraceae</taxon>
        <taxon>Tsuneonella</taxon>
    </lineage>
</organism>
<dbReference type="InterPro" id="IPR036388">
    <property type="entry name" value="WH-like_DNA-bd_sf"/>
</dbReference>
<evidence type="ECO:0000313" key="5">
    <source>
        <dbReference type="EMBL" id="RJX66813.1"/>
    </source>
</evidence>
<evidence type="ECO:0000259" key="4">
    <source>
        <dbReference type="PROSITE" id="PS50995"/>
    </source>
</evidence>
<dbReference type="SUPFAM" id="SSF46785">
    <property type="entry name" value="Winged helix' DNA-binding domain"/>
    <property type="match status" value="1"/>
</dbReference>
<protein>
    <submittedName>
        <fullName evidence="5">MarR family transcriptional regulator</fullName>
    </submittedName>
</protein>
<dbReference type="PRINTS" id="PR00598">
    <property type="entry name" value="HTHMARR"/>
</dbReference>
<dbReference type="Gene3D" id="1.10.10.10">
    <property type="entry name" value="Winged helix-like DNA-binding domain superfamily/Winged helix DNA-binding domain"/>
    <property type="match status" value="1"/>
</dbReference>
<keyword evidence="2" id="KW-0238">DNA-binding</keyword>
<dbReference type="PROSITE" id="PS50995">
    <property type="entry name" value="HTH_MARR_2"/>
    <property type="match status" value="1"/>
</dbReference>
<dbReference type="GO" id="GO:0003700">
    <property type="term" value="F:DNA-binding transcription factor activity"/>
    <property type="evidence" value="ECO:0007669"/>
    <property type="project" value="InterPro"/>
</dbReference>
<evidence type="ECO:0000313" key="6">
    <source>
        <dbReference type="Proteomes" id="UP000284322"/>
    </source>
</evidence>
<dbReference type="Proteomes" id="UP000284322">
    <property type="component" value="Unassembled WGS sequence"/>
</dbReference>
<dbReference type="RefSeq" id="WP_120109981.1">
    <property type="nucleotide sequence ID" value="NZ_RAHJ01000019.1"/>
</dbReference>
<dbReference type="InterPro" id="IPR023187">
    <property type="entry name" value="Tscrpt_reg_MarR-type_CS"/>
</dbReference>
<dbReference type="PROSITE" id="PS01117">
    <property type="entry name" value="HTH_MARR_1"/>
    <property type="match status" value="1"/>
</dbReference>
<feature type="domain" description="HTH marR-type" evidence="4">
    <location>
        <begin position="2"/>
        <end position="134"/>
    </location>
</feature>
<gene>
    <name evidence="5" type="ORF">D6858_10600</name>
</gene>
<dbReference type="AlphaFoldDB" id="A0A419R021"/>
<keyword evidence="3" id="KW-0804">Transcription</keyword>
<accession>A0A419R021</accession>
<dbReference type="EMBL" id="RAHJ01000019">
    <property type="protein sequence ID" value="RJX66813.1"/>
    <property type="molecule type" value="Genomic_DNA"/>
</dbReference>
<evidence type="ECO:0000256" key="1">
    <source>
        <dbReference type="ARBA" id="ARBA00023015"/>
    </source>
</evidence>
<dbReference type="PANTHER" id="PTHR42756">
    <property type="entry name" value="TRANSCRIPTIONAL REGULATOR, MARR"/>
    <property type="match status" value="1"/>
</dbReference>
<dbReference type="SMART" id="SM00347">
    <property type="entry name" value="HTH_MARR"/>
    <property type="match status" value="1"/>
</dbReference>
<dbReference type="InterPro" id="IPR000835">
    <property type="entry name" value="HTH_MarR-typ"/>
</dbReference>
<sequence length="147" mass="16661">MENSTAYLLSDSARLLRREFNVRVRSLGITSAQARLLLLLDRKPGENQAFYADRLEIEPITLCRMVDRMEDAGLVERQANPSDRRARLLFLTEKSRKEIARIRQALKVLMETMLAGFSGEEESQLMGLLQRVSVNLGSTSNGEPRHG</sequence>
<dbReference type="InterPro" id="IPR036390">
    <property type="entry name" value="WH_DNA-bd_sf"/>
</dbReference>
<name>A0A419R021_9SPHN</name>
<dbReference type="GO" id="GO:0003677">
    <property type="term" value="F:DNA binding"/>
    <property type="evidence" value="ECO:0007669"/>
    <property type="project" value="UniProtKB-KW"/>
</dbReference>
<dbReference type="PANTHER" id="PTHR42756:SF1">
    <property type="entry name" value="TRANSCRIPTIONAL REPRESSOR OF EMRAB OPERON"/>
    <property type="match status" value="1"/>
</dbReference>
<keyword evidence="6" id="KW-1185">Reference proteome</keyword>
<evidence type="ECO:0000256" key="3">
    <source>
        <dbReference type="ARBA" id="ARBA00023163"/>
    </source>
</evidence>
<keyword evidence="1" id="KW-0805">Transcription regulation</keyword>
<dbReference type="OrthoDB" id="582199at2"/>
<evidence type="ECO:0000256" key="2">
    <source>
        <dbReference type="ARBA" id="ARBA00023125"/>
    </source>
</evidence>
<reference evidence="5 6" key="1">
    <citation type="submission" date="2018-09" db="EMBL/GenBank/DDBJ databases">
        <title>Altererythrobacter sp.Ery1 and Ery12, the genome sequencing of novel strains in genus Alterythrobacter.</title>
        <authorList>
            <person name="Cheng H."/>
            <person name="Wu Y.-H."/>
            <person name="Fang C."/>
            <person name="Xu X.-W."/>
        </authorList>
    </citation>
    <scope>NUCLEOTIDE SEQUENCE [LARGE SCALE GENOMIC DNA]</scope>
    <source>
        <strain evidence="5 6">Ery12</strain>
    </source>
</reference>
<proteinExistence type="predicted"/>
<comment type="caution">
    <text evidence="5">The sequence shown here is derived from an EMBL/GenBank/DDBJ whole genome shotgun (WGS) entry which is preliminary data.</text>
</comment>
<dbReference type="Pfam" id="PF01047">
    <property type="entry name" value="MarR"/>
    <property type="match status" value="1"/>
</dbReference>